<keyword evidence="2" id="KW-0547">Nucleotide-binding</keyword>
<reference evidence="7" key="2">
    <citation type="journal article" date="2014" name="Nat. Commun.">
        <title>The cavefish genome reveals candidate genes for eye loss.</title>
        <authorList>
            <person name="McGaugh S.E."/>
            <person name="Gross J.B."/>
            <person name="Aken B."/>
            <person name="Blin M."/>
            <person name="Borowsky R."/>
            <person name="Chalopin D."/>
            <person name="Hinaux H."/>
            <person name="Jeffery W.R."/>
            <person name="Keene A."/>
            <person name="Ma L."/>
            <person name="Minx P."/>
            <person name="Murphy D."/>
            <person name="O'Quin K.E."/>
            <person name="Retaux S."/>
            <person name="Rohner N."/>
            <person name="Searle S.M."/>
            <person name="Stahl B.A."/>
            <person name="Tabin C."/>
            <person name="Volff J.N."/>
            <person name="Yoshizawa M."/>
            <person name="Warren W.C."/>
        </authorList>
    </citation>
    <scope>NUCLEOTIDE SEQUENCE [LARGE SCALE GENOMIC DNA]</scope>
    <source>
        <strain evidence="7">female</strain>
    </source>
</reference>
<reference evidence="7" key="1">
    <citation type="submission" date="2013-03" db="EMBL/GenBank/DDBJ databases">
        <authorList>
            <person name="Jeffery W."/>
            <person name="Warren W."/>
            <person name="Wilson R.K."/>
        </authorList>
    </citation>
    <scope>NUCLEOTIDE SEQUENCE</scope>
    <source>
        <strain evidence="7">female</strain>
    </source>
</reference>
<reference evidence="6" key="4">
    <citation type="submission" date="2025-09" db="UniProtKB">
        <authorList>
            <consortium name="Ensembl"/>
        </authorList>
    </citation>
    <scope>IDENTIFICATION</scope>
</reference>
<dbReference type="SUPFAM" id="SSF52540">
    <property type="entry name" value="P-loop containing nucleoside triphosphate hydrolases"/>
    <property type="match status" value="1"/>
</dbReference>
<dbReference type="PANTHER" id="PTHR10903">
    <property type="entry name" value="GTPASE, IMAP FAMILY MEMBER-RELATED"/>
    <property type="match status" value="1"/>
</dbReference>
<feature type="domain" description="AIG1-type G" evidence="5">
    <location>
        <begin position="21"/>
        <end position="230"/>
    </location>
</feature>
<dbReference type="InParanoid" id="A0A3B1KBI7"/>
<feature type="transmembrane region" description="Helical" evidence="4">
    <location>
        <begin position="256"/>
        <end position="276"/>
    </location>
</feature>
<reference evidence="6" key="3">
    <citation type="submission" date="2025-08" db="UniProtKB">
        <authorList>
            <consortium name="Ensembl"/>
        </authorList>
    </citation>
    <scope>IDENTIFICATION</scope>
</reference>
<keyword evidence="3" id="KW-0342">GTP-binding</keyword>
<proteinExistence type="inferred from homology"/>
<evidence type="ECO:0000313" key="7">
    <source>
        <dbReference type="Proteomes" id="UP000018467"/>
    </source>
</evidence>
<evidence type="ECO:0000256" key="2">
    <source>
        <dbReference type="ARBA" id="ARBA00022741"/>
    </source>
</evidence>
<keyword evidence="4" id="KW-0812">Transmembrane</keyword>
<name>A0A3B1KBI7_ASTMX</name>
<dbReference type="PANTHER" id="PTHR10903:SF170">
    <property type="entry name" value="GTPASE IMAP FAMILY MEMBER 7"/>
    <property type="match status" value="1"/>
</dbReference>
<dbReference type="InterPro" id="IPR045058">
    <property type="entry name" value="GIMA/IAN/Toc"/>
</dbReference>
<evidence type="ECO:0000313" key="6">
    <source>
        <dbReference type="Ensembl" id="ENSAMXP00000051049.1"/>
    </source>
</evidence>
<dbReference type="Proteomes" id="UP000018467">
    <property type="component" value="Unassembled WGS sequence"/>
</dbReference>
<keyword evidence="4" id="KW-1133">Transmembrane helix</keyword>
<keyword evidence="4" id="KW-0472">Membrane</keyword>
<dbReference type="GO" id="GO:0005525">
    <property type="term" value="F:GTP binding"/>
    <property type="evidence" value="ECO:0007669"/>
    <property type="project" value="UniProtKB-KW"/>
</dbReference>
<evidence type="ECO:0000256" key="1">
    <source>
        <dbReference type="ARBA" id="ARBA00008535"/>
    </source>
</evidence>
<dbReference type="Pfam" id="PF04548">
    <property type="entry name" value="AIG1"/>
    <property type="match status" value="1"/>
</dbReference>
<comment type="similarity">
    <text evidence="1">Belongs to the TRAFAC class TrmE-Era-EngA-EngB-Septin-like GTPase superfamily. AIG1/Toc34/Toc159-like paraseptin GTPase family. IAN subfamily.</text>
</comment>
<dbReference type="GeneTree" id="ENSGT01140000282522"/>
<dbReference type="AlphaFoldDB" id="A0A3B1KBI7"/>
<evidence type="ECO:0000259" key="5">
    <source>
        <dbReference type="PROSITE" id="PS51720"/>
    </source>
</evidence>
<dbReference type="FunFam" id="3.40.50.300:FF:000366">
    <property type="entry name" value="GTPase, IMAP family member 2"/>
    <property type="match status" value="1"/>
</dbReference>
<accession>A0A3B1KBI7</accession>
<dbReference type="Gene3D" id="3.40.50.300">
    <property type="entry name" value="P-loop containing nucleotide triphosphate hydrolases"/>
    <property type="match status" value="1"/>
</dbReference>
<dbReference type="Ensembl" id="ENSAMXT00000033494.1">
    <property type="protein sequence ID" value="ENSAMXP00000051049.1"/>
    <property type="gene ID" value="ENSAMXG00000038516.1"/>
</dbReference>
<dbReference type="STRING" id="7994.ENSAMXP00000051049"/>
<keyword evidence="7" id="KW-1185">Reference proteome</keyword>
<sequence length="292" mass="32164">PRPVSVSCRSSPSVSSALSVPRQFQIILVGKSGAGKSATGNTILGKKNFFKEEASPSSITKECASGFTHIGGRKICVIDSPGIFGSLDQDNNVEEQIKDCIRQSLPGPHAFLLVIKVGRFTEEEKNAVEWICKNFGEEASLYTIILFTHTDQLNDKPLNIYVRESRHLLRFIDQYVGRYLGFNNAQPDNDSVTKVNGGNYYTSEMFQKAQQEMIQRAEEENRRKNHEKIKEFALGAATAAVVGGVMRVVIGNTLLPGAGVAVGGALAVGTGAKLVYDKFYRWRQRQTVEKSE</sequence>
<dbReference type="PROSITE" id="PS51720">
    <property type="entry name" value="G_AIG1"/>
    <property type="match status" value="1"/>
</dbReference>
<feature type="transmembrane region" description="Helical" evidence="4">
    <location>
        <begin position="232"/>
        <end position="250"/>
    </location>
</feature>
<evidence type="ECO:0000256" key="4">
    <source>
        <dbReference type="SAM" id="Phobius"/>
    </source>
</evidence>
<protein>
    <recommendedName>
        <fullName evidence="5">AIG1-type G domain-containing protein</fullName>
    </recommendedName>
</protein>
<organism evidence="6 7">
    <name type="scientific">Astyanax mexicanus</name>
    <name type="common">Blind cave fish</name>
    <name type="synonym">Astyanax fasciatus mexicanus</name>
    <dbReference type="NCBI Taxonomy" id="7994"/>
    <lineage>
        <taxon>Eukaryota</taxon>
        <taxon>Metazoa</taxon>
        <taxon>Chordata</taxon>
        <taxon>Craniata</taxon>
        <taxon>Vertebrata</taxon>
        <taxon>Euteleostomi</taxon>
        <taxon>Actinopterygii</taxon>
        <taxon>Neopterygii</taxon>
        <taxon>Teleostei</taxon>
        <taxon>Ostariophysi</taxon>
        <taxon>Characiformes</taxon>
        <taxon>Characoidei</taxon>
        <taxon>Acestrorhamphidae</taxon>
        <taxon>Acestrorhamphinae</taxon>
        <taxon>Astyanax</taxon>
    </lineage>
</organism>
<dbReference type="InterPro" id="IPR006703">
    <property type="entry name" value="G_AIG1"/>
</dbReference>
<dbReference type="InterPro" id="IPR027417">
    <property type="entry name" value="P-loop_NTPase"/>
</dbReference>
<evidence type="ECO:0000256" key="3">
    <source>
        <dbReference type="ARBA" id="ARBA00023134"/>
    </source>
</evidence>